<feature type="transmembrane region" description="Helical" evidence="6">
    <location>
        <begin position="177"/>
        <end position="199"/>
    </location>
</feature>
<comment type="subcellular location">
    <subcellularLocation>
        <location evidence="1">Cell membrane</location>
        <topology evidence="1">Multi-pass membrane protein</topology>
    </subcellularLocation>
</comment>
<gene>
    <name evidence="7" type="ORF">C484_08308</name>
</gene>
<keyword evidence="5 6" id="KW-0472">Membrane</keyword>
<keyword evidence="2" id="KW-1003">Cell membrane</keyword>
<feature type="transmembrane region" description="Helical" evidence="6">
    <location>
        <begin position="288"/>
        <end position="306"/>
    </location>
</feature>
<comment type="caution">
    <text evidence="7">The sequence shown here is derived from an EMBL/GenBank/DDBJ whole genome shotgun (WGS) entry which is preliminary data.</text>
</comment>
<feature type="transmembrane region" description="Helical" evidence="6">
    <location>
        <begin position="261"/>
        <end position="282"/>
    </location>
</feature>
<accession>M0A2S4</accession>
<dbReference type="Proteomes" id="UP000011648">
    <property type="component" value="Unassembled WGS sequence"/>
</dbReference>
<dbReference type="EMBL" id="AOIL01000028">
    <property type="protein sequence ID" value="ELY92616.1"/>
    <property type="molecule type" value="Genomic_DNA"/>
</dbReference>
<evidence type="ECO:0000313" key="8">
    <source>
        <dbReference type="Proteomes" id="UP000011648"/>
    </source>
</evidence>
<feature type="transmembrane region" description="Helical" evidence="6">
    <location>
        <begin position="144"/>
        <end position="165"/>
    </location>
</feature>
<dbReference type="GO" id="GO:0005886">
    <property type="term" value="C:plasma membrane"/>
    <property type="evidence" value="ECO:0007669"/>
    <property type="project" value="UniProtKB-SubCell"/>
</dbReference>
<dbReference type="PANTHER" id="PTHR30106">
    <property type="entry name" value="INNER MEMBRANE PROTEIN YEIH-RELATED"/>
    <property type="match status" value="1"/>
</dbReference>
<evidence type="ECO:0000256" key="4">
    <source>
        <dbReference type="ARBA" id="ARBA00022989"/>
    </source>
</evidence>
<feature type="transmembrane region" description="Helical" evidence="6">
    <location>
        <begin position="318"/>
        <end position="339"/>
    </location>
</feature>
<dbReference type="OrthoDB" id="26684at2157"/>
<keyword evidence="3 6" id="KW-0812">Transmembrane</keyword>
<dbReference type="Pfam" id="PF03601">
    <property type="entry name" value="Cons_hypoth698"/>
    <property type="match status" value="1"/>
</dbReference>
<evidence type="ECO:0000256" key="2">
    <source>
        <dbReference type="ARBA" id="ARBA00022475"/>
    </source>
</evidence>
<evidence type="ECO:0008006" key="9">
    <source>
        <dbReference type="Google" id="ProtNLM"/>
    </source>
</evidence>
<feature type="transmembrane region" description="Helical" evidence="6">
    <location>
        <begin position="61"/>
        <end position="78"/>
    </location>
</feature>
<protein>
    <recommendedName>
        <fullName evidence="9">Sulfate exporter family transporter</fullName>
    </recommendedName>
</protein>
<reference evidence="7 8" key="1">
    <citation type="journal article" date="2014" name="PLoS Genet.">
        <title>Phylogenetically driven sequencing of extremely halophilic archaea reveals strategies for static and dynamic osmo-response.</title>
        <authorList>
            <person name="Becker E.A."/>
            <person name="Seitzer P.M."/>
            <person name="Tritt A."/>
            <person name="Larsen D."/>
            <person name="Krusor M."/>
            <person name="Yao A.I."/>
            <person name="Wu D."/>
            <person name="Madern D."/>
            <person name="Eisen J.A."/>
            <person name="Darling A.E."/>
            <person name="Facciotti M.T."/>
        </authorList>
    </citation>
    <scope>NUCLEOTIDE SEQUENCE [LARGE SCALE GENOMIC DNA]</scope>
    <source>
        <strain evidence="7 8">DSM 12281</strain>
    </source>
</reference>
<evidence type="ECO:0000256" key="1">
    <source>
        <dbReference type="ARBA" id="ARBA00004651"/>
    </source>
</evidence>
<dbReference type="STRING" id="1230458.C484_08308"/>
<keyword evidence="8" id="KW-1185">Reference proteome</keyword>
<sequence length="342" mass="35336">MAVHRLLPGLAVLGIGAFFVRAFAPVIGFNHLLLAIALGFVLTNAVGVPARLEPGIATHKLWLGAGIVLMGASVSLGAVRDAGWLVLLAILAVVGTTLLVVELLSRFVFGLTDRLGSLLAAGSSICGVSAVVAVAGAIRAREEQVAYAAATVLLFDAVTIAIYPVIGELLGLSGRVFGIWAGISMFSTGPVVAVGFAHSDIAGQWATITKLARNALIGVVVLAYASYYAREANRTDGGRSAPSAGAASSTIRTLWSEFPKFVLGFLALAVLSSLGAFSAAQRTSLENAYNWLFLVAFVGLGTEIRLDELRQTGVTPAFVVLLALLVASTLSLAVLLLAFSSS</sequence>
<evidence type="ECO:0000256" key="6">
    <source>
        <dbReference type="SAM" id="Phobius"/>
    </source>
</evidence>
<dbReference type="PANTHER" id="PTHR30106:SF1">
    <property type="entry name" value="UPF0324 MEMBRANE PROTEIN FN0533"/>
    <property type="match status" value="1"/>
</dbReference>
<proteinExistence type="predicted"/>
<evidence type="ECO:0000256" key="5">
    <source>
        <dbReference type="ARBA" id="ARBA00023136"/>
    </source>
</evidence>
<feature type="transmembrane region" description="Helical" evidence="6">
    <location>
        <begin position="211"/>
        <end position="229"/>
    </location>
</feature>
<dbReference type="RefSeq" id="WP_006825439.1">
    <property type="nucleotide sequence ID" value="NZ_AOIL01000028.1"/>
</dbReference>
<name>M0A2S4_9EURY</name>
<evidence type="ECO:0000256" key="3">
    <source>
        <dbReference type="ARBA" id="ARBA00022692"/>
    </source>
</evidence>
<dbReference type="AlphaFoldDB" id="M0A2S4"/>
<evidence type="ECO:0000313" key="7">
    <source>
        <dbReference type="EMBL" id="ELY92616.1"/>
    </source>
</evidence>
<dbReference type="PATRIC" id="fig|1230458.4.peg.1653"/>
<dbReference type="InterPro" id="IPR018383">
    <property type="entry name" value="UPF0324_pro"/>
</dbReference>
<feature type="transmembrane region" description="Helical" evidence="6">
    <location>
        <begin position="116"/>
        <end position="138"/>
    </location>
</feature>
<organism evidence="7 8">
    <name type="scientific">Natrialba taiwanensis DSM 12281</name>
    <dbReference type="NCBI Taxonomy" id="1230458"/>
    <lineage>
        <taxon>Archaea</taxon>
        <taxon>Methanobacteriati</taxon>
        <taxon>Methanobacteriota</taxon>
        <taxon>Stenosarchaea group</taxon>
        <taxon>Halobacteria</taxon>
        <taxon>Halobacteriales</taxon>
        <taxon>Natrialbaceae</taxon>
        <taxon>Natrialba</taxon>
    </lineage>
</organism>
<keyword evidence="4 6" id="KW-1133">Transmembrane helix</keyword>
<feature type="transmembrane region" description="Helical" evidence="6">
    <location>
        <begin position="84"/>
        <end position="104"/>
    </location>
</feature>